<dbReference type="Pfam" id="PF09339">
    <property type="entry name" value="HTH_IclR"/>
    <property type="match status" value="1"/>
</dbReference>
<dbReference type="RefSeq" id="WP_353648134.1">
    <property type="nucleotide sequence ID" value="NZ_CP159218.1"/>
</dbReference>
<dbReference type="Gene3D" id="3.30.450.40">
    <property type="match status" value="1"/>
</dbReference>
<name>A0AAU8DKM3_9ACTN</name>
<dbReference type="InterPro" id="IPR029016">
    <property type="entry name" value="GAF-like_dom_sf"/>
</dbReference>
<dbReference type="Pfam" id="PF01614">
    <property type="entry name" value="IclR_C"/>
    <property type="match status" value="1"/>
</dbReference>
<dbReference type="PANTHER" id="PTHR30136:SF24">
    <property type="entry name" value="HTH-TYPE TRANSCRIPTIONAL REPRESSOR ALLR"/>
    <property type="match status" value="1"/>
</dbReference>
<dbReference type="AlphaFoldDB" id="A0AAU8DKM3"/>
<dbReference type="GO" id="GO:0045892">
    <property type="term" value="P:negative regulation of DNA-templated transcription"/>
    <property type="evidence" value="ECO:0007669"/>
    <property type="project" value="TreeGrafter"/>
</dbReference>
<keyword evidence="2" id="KW-0238">DNA-binding</keyword>
<dbReference type="SUPFAM" id="SSF55781">
    <property type="entry name" value="GAF domain-like"/>
    <property type="match status" value="1"/>
</dbReference>
<organism evidence="6">
    <name type="scientific">Nakamurella sp. A5-74</name>
    <dbReference type="NCBI Taxonomy" id="3158264"/>
    <lineage>
        <taxon>Bacteria</taxon>
        <taxon>Bacillati</taxon>
        <taxon>Actinomycetota</taxon>
        <taxon>Actinomycetes</taxon>
        <taxon>Nakamurellales</taxon>
        <taxon>Nakamurellaceae</taxon>
        <taxon>Nakamurella</taxon>
    </lineage>
</organism>
<dbReference type="PANTHER" id="PTHR30136">
    <property type="entry name" value="HELIX-TURN-HELIX TRANSCRIPTIONAL REGULATOR, ICLR FAMILY"/>
    <property type="match status" value="1"/>
</dbReference>
<dbReference type="InterPro" id="IPR005471">
    <property type="entry name" value="Tscrpt_reg_IclR_N"/>
</dbReference>
<evidence type="ECO:0000313" key="6">
    <source>
        <dbReference type="EMBL" id="XCG62519.1"/>
    </source>
</evidence>
<dbReference type="SMART" id="SM00346">
    <property type="entry name" value="HTH_ICLR"/>
    <property type="match status" value="1"/>
</dbReference>
<accession>A0AAU8DKM3</accession>
<dbReference type="Gene3D" id="1.10.10.10">
    <property type="entry name" value="Winged helix-like DNA-binding domain superfamily/Winged helix DNA-binding domain"/>
    <property type="match status" value="1"/>
</dbReference>
<keyword evidence="3" id="KW-0804">Transcription</keyword>
<dbReference type="PROSITE" id="PS51077">
    <property type="entry name" value="HTH_ICLR"/>
    <property type="match status" value="1"/>
</dbReference>
<proteinExistence type="predicted"/>
<dbReference type="GO" id="GO:0003677">
    <property type="term" value="F:DNA binding"/>
    <property type="evidence" value="ECO:0007669"/>
    <property type="project" value="UniProtKB-KW"/>
</dbReference>
<evidence type="ECO:0000256" key="3">
    <source>
        <dbReference type="ARBA" id="ARBA00023163"/>
    </source>
</evidence>
<dbReference type="GO" id="GO:0003700">
    <property type="term" value="F:DNA-binding transcription factor activity"/>
    <property type="evidence" value="ECO:0007669"/>
    <property type="project" value="TreeGrafter"/>
</dbReference>
<dbReference type="SUPFAM" id="SSF46785">
    <property type="entry name" value="Winged helix' DNA-binding domain"/>
    <property type="match status" value="1"/>
</dbReference>
<dbReference type="InterPro" id="IPR036388">
    <property type="entry name" value="WH-like_DNA-bd_sf"/>
</dbReference>
<evidence type="ECO:0000259" key="5">
    <source>
        <dbReference type="PROSITE" id="PS51078"/>
    </source>
</evidence>
<evidence type="ECO:0000256" key="1">
    <source>
        <dbReference type="ARBA" id="ARBA00023015"/>
    </source>
</evidence>
<reference evidence="6" key="1">
    <citation type="submission" date="2024-05" db="EMBL/GenBank/DDBJ databases">
        <authorList>
            <person name="Cai S.Y."/>
            <person name="Jin L.M."/>
            <person name="Li H.R."/>
        </authorList>
    </citation>
    <scope>NUCLEOTIDE SEQUENCE</scope>
    <source>
        <strain evidence="6">A5-74</strain>
    </source>
</reference>
<keyword evidence="1" id="KW-0805">Transcription regulation</keyword>
<evidence type="ECO:0000259" key="4">
    <source>
        <dbReference type="PROSITE" id="PS51077"/>
    </source>
</evidence>
<sequence length="266" mass="28030">MQPTVTPASPSDPGRAAAPSAIGKMTSVIEALADNRRVVEICAATSLTSSTVHRILQELVQLGWAREDDDRGYSLGPRVLAIAGRVPQESAVVRAAKGALQLLNSQTGHAVHLGSRLGDEIVYLDKLEGSRSYHMRSRIGVVVPIHTTGIGKAMLAHCDDDEVTALLERTGMAARTEYSIIDTPAFLTELAATRQRGYAEDLEENELHTRCVAAAILNHRGLPVAGISVSALDFDLDRGRMRVLGPLVAAAAGTVTAALGGAAPAD</sequence>
<feature type="domain" description="HTH iclR-type" evidence="4">
    <location>
        <begin position="19"/>
        <end position="77"/>
    </location>
</feature>
<dbReference type="EMBL" id="CP159218">
    <property type="protein sequence ID" value="XCG62519.1"/>
    <property type="molecule type" value="Genomic_DNA"/>
</dbReference>
<evidence type="ECO:0000256" key="2">
    <source>
        <dbReference type="ARBA" id="ARBA00023125"/>
    </source>
</evidence>
<dbReference type="InterPro" id="IPR036390">
    <property type="entry name" value="WH_DNA-bd_sf"/>
</dbReference>
<feature type="domain" description="IclR-ED" evidence="5">
    <location>
        <begin position="78"/>
        <end position="261"/>
    </location>
</feature>
<dbReference type="InterPro" id="IPR050707">
    <property type="entry name" value="HTH_MetabolicPath_Reg"/>
</dbReference>
<dbReference type="PROSITE" id="PS51078">
    <property type="entry name" value="ICLR_ED"/>
    <property type="match status" value="1"/>
</dbReference>
<dbReference type="InterPro" id="IPR014757">
    <property type="entry name" value="Tscrpt_reg_IclR_C"/>
</dbReference>
<gene>
    <name evidence="6" type="ORF">ABLG96_14850</name>
</gene>
<protein>
    <submittedName>
        <fullName evidence="6">IclR family transcriptional regulator</fullName>
    </submittedName>
</protein>